<dbReference type="EMBL" id="CAJNOM010005200">
    <property type="protein sequence ID" value="CAF1662019.1"/>
    <property type="molecule type" value="Genomic_DNA"/>
</dbReference>
<protein>
    <submittedName>
        <fullName evidence="3">Uncharacterized protein</fullName>
    </submittedName>
</protein>
<feature type="region of interest" description="Disordered" evidence="1">
    <location>
        <begin position="165"/>
        <end position="193"/>
    </location>
</feature>
<dbReference type="Proteomes" id="UP000663832">
    <property type="component" value="Unassembled WGS sequence"/>
</dbReference>
<evidence type="ECO:0000256" key="1">
    <source>
        <dbReference type="SAM" id="MobiDB-lite"/>
    </source>
</evidence>
<accession>A0A816FIK3</accession>
<reference evidence="3" key="1">
    <citation type="submission" date="2021-02" db="EMBL/GenBank/DDBJ databases">
        <authorList>
            <person name="Nowell W R."/>
        </authorList>
    </citation>
    <scope>NUCLEOTIDE SEQUENCE</scope>
</reference>
<gene>
    <name evidence="2" type="ORF">BJG266_LOCUS46410</name>
    <name evidence="3" type="ORF">QVE165_LOCUS63443</name>
</gene>
<evidence type="ECO:0000313" key="3">
    <source>
        <dbReference type="EMBL" id="CAF1662019.1"/>
    </source>
</evidence>
<evidence type="ECO:0000313" key="4">
    <source>
        <dbReference type="Proteomes" id="UP000663832"/>
    </source>
</evidence>
<keyword evidence="4" id="KW-1185">Reference proteome</keyword>
<name>A0A816FIK3_9BILA</name>
<proteinExistence type="predicted"/>
<sequence length="268" mass="30794">MTKCLLKALKAVDLDKHIGLFRSLGYDSAGALAHFRTEHFEKLNFNEQELLHLISLLDVLKEATRDGKICTHNFSSTKSTQQQQQQSNIKSNPIIRAACSIDITRRSSIQRNYSDDFIIQKTSTVLSREHIIPTKPNHQIISGSKSFLNRPPIEHVKVKSYNYGIPTSRRSRSNTHRSNFQQETNYHHSPLFVSSPRHTTDTISYAKPAEIYVYARKRPLLSNETNFEDTVTVPDNKRVIITENKANLDCTPLLKKVFFEKKKIEINN</sequence>
<organism evidence="3 4">
    <name type="scientific">Adineta steineri</name>
    <dbReference type="NCBI Taxonomy" id="433720"/>
    <lineage>
        <taxon>Eukaryota</taxon>
        <taxon>Metazoa</taxon>
        <taxon>Spiralia</taxon>
        <taxon>Gnathifera</taxon>
        <taxon>Rotifera</taxon>
        <taxon>Eurotatoria</taxon>
        <taxon>Bdelloidea</taxon>
        <taxon>Adinetida</taxon>
        <taxon>Adinetidae</taxon>
        <taxon>Adineta</taxon>
    </lineage>
</organism>
<dbReference type="AlphaFoldDB" id="A0A816FIK3"/>
<dbReference type="EMBL" id="CAJNOI010004800">
    <property type="protein sequence ID" value="CAF1553373.1"/>
    <property type="molecule type" value="Genomic_DNA"/>
</dbReference>
<dbReference type="OrthoDB" id="10534112at2759"/>
<evidence type="ECO:0000313" key="2">
    <source>
        <dbReference type="EMBL" id="CAF1553373.1"/>
    </source>
</evidence>
<comment type="caution">
    <text evidence="3">The sequence shown here is derived from an EMBL/GenBank/DDBJ whole genome shotgun (WGS) entry which is preliminary data.</text>
</comment>
<dbReference type="Proteomes" id="UP000663877">
    <property type="component" value="Unassembled WGS sequence"/>
</dbReference>